<protein>
    <recommendedName>
        <fullName evidence="1">N-acetyltransferase domain-containing protein</fullName>
    </recommendedName>
</protein>
<dbReference type="KEGG" id="lxl:KDY119_03143"/>
<gene>
    <name evidence="2" type="ORF">KDY119_03143</name>
</gene>
<name>A0A5P9QDP4_9MICO</name>
<proteinExistence type="predicted"/>
<keyword evidence="3" id="KW-1185">Reference proteome</keyword>
<dbReference type="RefSeq" id="WP_085997979.1">
    <property type="nucleotide sequence ID" value="NZ_BAABIH010000016.1"/>
</dbReference>
<accession>A0A5P9QDP4</accession>
<dbReference type="EMBL" id="CP045529">
    <property type="protein sequence ID" value="QFU99608.1"/>
    <property type="molecule type" value="Genomic_DNA"/>
</dbReference>
<evidence type="ECO:0000259" key="1">
    <source>
        <dbReference type="PROSITE" id="PS51186"/>
    </source>
</evidence>
<evidence type="ECO:0000313" key="2">
    <source>
        <dbReference type="EMBL" id="QFU99608.1"/>
    </source>
</evidence>
<dbReference type="InterPro" id="IPR000182">
    <property type="entry name" value="GNAT_dom"/>
</dbReference>
<sequence>MVGRVSVRHELTRSLARVGGHIGYSVRPAYRRRGYATALLRAGLGRACGLGIERALVTCASDNVGSLAVIERCGGVLEGVVDVPGHSPTRRYWVPTA</sequence>
<evidence type="ECO:0000313" key="3">
    <source>
        <dbReference type="Proteomes" id="UP000326702"/>
    </source>
</evidence>
<dbReference type="GO" id="GO:0016747">
    <property type="term" value="F:acyltransferase activity, transferring groups other than amino-acyl groups"/>
    <property type="evidence" value="ECO:0007669"/>
    <property type="project" value="InterPro"/>
</dbReference>
<reference evidence="2 3" key="1">
    <citation type="submission" date="2019-10" db="EMBL/GenBank/DDBJ databases">
        <title>Genome sequence of Luteimicrobium xylanilyticum HY-24.</title>
        <authorList>
            <person name="Kim D.Y."/>
            <person name="Park H.-Y."/>
        </authorList>
    </citation>
    <scope>NUCLEOTIDE SEQUENCE [LARGE SCALE GENOMIC DNA]</scope>
    <source>
        <strain evidence="2 3">HY-24</strain>
    </source>
</reference>
<dbReference type="PROSITE" id="PS51186">
    <property type="entry name" value="GNAT"/>
    <property type="match status" value="1"/>
</dbReference>
<dbReference type="Proteomes" id="UP000326702">
    <property type="component" value="Chromosome"/>
</dbReference>
<dbReference type="OrthoDB" id="9797989at2"/>
<dbReference type="CDD" id="cd04301">
    <property type="entry name" value="NAT_SF"/>
    <property type="match status" value="1"/>
</dbReference>
<organism evidence="2 3">
    <name type="scientific">Luteimicrobium xylanilyticum</name>
    <dbReference type="NCBI Taxonomy" id="1133546"/>
    <lineage>
        <taxon>Bacteria</taxon>
        <taxon>Bacillati</taxon>
        <taxon>Actinomycetota</taxon>
        <taxon>Actinomycetes</taxon>
        <taxon>Micrococcales</taxon>
        <taxon>Luteimicrobium</taxon>
    </lineage>
</organism>
<dbReference type="Gene3D" id="3.40.630.30">
    <property type="match status" value="1"/>
</dbReference>
<dbReference type="Pfam" id="PF13302">
    <property type="entry name" value="Acetyltransf_3"/>
    <property type="match status" value="1"/>
</dbReference>
<dbReference type="SUPFAM" id="SSF55729">
    <property type="entry name" value="Acyl-CoA N-acyltransferases (Nat)"/>
    <property type="match status" value="1"/>
</dbReference>
<dbReference type="PANTHER" id="PTHR39173:SF1">
    <property type="entry name" value="ACETYLTRANSFERASE"/>
    <property type="match status" value="1"/>
</dbReference>
<feature type="domain" description="N-acetyltransferase" evidence="1">
    <location>
        <begin position="1"/>
        <end position="97"/>
    </location>
</feature>
<dbReference type="PANTHER" id="PTHR39173">
    <property type="entry name" value="ACETYLTRANSFERASE"/>
    <property type="match status" value="1"/>
</dbReference>
<dbReference type="AlphaFoldDB" id="A0A5P9QDP4"/>
<dbReference type="InterPro" id="IPR016181">
    <property type="entry name" value="Acyl_CoA_acyltransferase"/>
</dbReference>